<dbReference type="InterPro" id="IPR001633">
    <property type="entry name" value="EAL_dom"/>
</dbReference>
<feature type="domain" description="EAL" evidence="2">
    <location>
        <begin position="506"/>
        <end position="761"/>
    </location>
</feature>
<protein>
    <submittedName>
        <fullName evidence="4">Bifunctional diguanylate cyclase/phosphodiesterase</fullName>
        <ecNumber evidence="4">2.7.7.65</ecNumber>
        <ecNumber evidence="4">3.1.4.52</ecNumber>
    </submittedName>
</protein>
<keyword evidence="4" id="KW-0808">Transferase</keyword>
<dbReference type="EC" id="3.1.4.52" evidence="4"/>
<feature type="transmembrane region" description="Helical" evidence="1">
    <location>
        <begin position="12"/>
        <end position="32"/>
    </location>
</feature>
<feature type="transmembrane region" description="Helical" evidence="1">
    <location>
        <begin position="262"/>
        <end position="280"/>
    </location>
</feature>
<feature type="domain" description="GGDEF" evidence="3">
    <location>
        <begin position="366"/>
        <end position="497"/>
    </location>
</feature>
<dbReference type="GO" id="GO:0052621">
    <property type="term" value="F:diguanylate cyclase activity"/>
    <property type="evidence" value="ECO:0007669"/>
    <property type="project" value="UniProtKB-EC"/>
</dbReference>
<dbReference type="PROSITE" id="PS50883">
    <property type="entry name" value="EAL"/>
    <property type="match status" value="1"/>
</dbReference>
<dbReference type="CDD" id="cd01948">
    <property type="entry name" value="EAL"/>
    <property type="match status" value="1"/>
</dbReference>
<evidence type="ECO:0000313" key="5">
    <source>
        <dbReference type="Proteomes" id="UP001241758"/>
    </source>
</evidence>
<proteinExistence type="predicted"/>
<reference evidence="4 5" key="1">
    <citation type="submission" date="2023-05" db="EMBL/GenBank/DDBJ databases">
        <title>Actinoplanes sp. NEAU-A12 genome sequencing.</title>
        <authorList>
            <person name="Wang Z.-S."/>
        </authorList>
    </citation>
    <scope>NUCLEOTIDE SEQUENCE [LARGE SCALE GENOMIC DNA]</scope>
    <source>
        <strain evidence="4 5">NEAU-A12</strain>
    </source>
</reference>
<evidence type="ECO:0000259" key="2">
    <source>
        <dbReference type="PROSITE" id="PS50883"/>
    </source>
</evidence>
<dbReference type="InterPro" id="IPR029787">
    <property type="entry name" value="Nucleotide_cyclase"/>
</dbReference>
<dbReference type="Pfam" id="PF00563">
    <property type="entry name" value="EAL"/>
    <property type="match status" value="1"/>
</dbReference>
<feature type="transmembrane region" description="Helical" evidence="1">
    <location>
        <begin position="193"/>
        <end position="211"/>
    </location>
</feature>
<keyword evidence="4" id="KW-0378">Hydrolase</keyword>
<feature type="transmembrane region" description="Helical" evidence="1">
    <location>
        <begin position="292"/>
        <end position="310"/>
    </location>
</feature>
<dbReference type="EMBL" id="JASCTH010000005">
    <property type="protein sequence ID" value="MDI6098780.1"/>
    <property type="molecule type" value="Genomic_DNA"/>
</dbReference>
<dbReference type="InterPro" id="IPR035919">
    <property type="entry name" value="EAL_sf"/>
</dbReference>
<dbReference type="PANTHER" id="PTHR44757">
    <property type="entry name" value="DIGUANYLATE CYCLASE DGCP"/>
    <property type="match status" value="1"/>
</dbReference>
<dbReference type="SMART" id="SM00052">
    <property type="entry name" value="EAL"/>
    <property type="match status" value="1"/>
</dbReference>
<feature type="transmembrane region" description="Helical" evidence="1">
    <location>
        <begin position="223"/>
        <end position="241"/>
    </location>
</feature>
<feature type="transmembrane region" description="Helical" evidence="1">
    <location>
        <begin position="64"/>
        <end position="85"/>
    </location>
</feature>
<accession>A0ABT6WGE8</accession>
<dbReference type="PROSITE" id="PS50887">
    <property type="entry name" value="GGDEF"/>
    <property type="match status" value="1"/>
</dbReference>
<keyword evidence="1" id="KW-0812">Transmembrane</keyword>
<evidence type="ECO:0000259" key="3">
    <source>
        <dbReference type="PROSITE" id="PS50887"/>
    </source>
</evidence>
<sequence>MRSPEPVRPRAYACYGWLAVAASVALVAPHLGPAGQQCAYALIGLGSAACVAAGVRLHRPARPVAWLLLAIAMVCGAAANTVWAVHVSLTAAPSLSAVDVLYFVMYPLLAAGLALLPERPAGSSRWAGTAEAGIVTCTGATLAWVGLYDPYILDADPSPPYSGAIAYPILDLLLVAMAVRLLVVQRRLRHTHAILLAMAVLLTAADVPYFLSVATGGPWSGPGWSVAAWLAAFALPGVAALHPATAAHPALPDPVGGGWRTAMLHGALVLVGPAATGYSLMQDAHRGDLDLYDFIVPLSATVLISLLLVVRMTNGQRQLQRHAMSLAVALDEQAALQESLRHLAEHDVLTGLPNRRLLEDRIAAGEPHGLVVLDLDGFQDVNDRLGHRAGDELLVMIAARLRGVLGPGDLLARTGGDEFAVLVPGTDRDVVATRADAVLETLRSPVEMCGYTLHVTASAGVRAADDMTERAHLLGDADMALNAAKAAGKDRVVWYDHTLRDRQTERIETVARLRLALGADEFAVYYQPIVDLGTSQTVAVEALVRWLPPGRPPIGPDRFIPAAEESGLIVALGEWVLRRACAEAATWHREHGVTLTVNVSPRQLTDDDFTAKVRRSLLDSGLPATALTLEITEGILVSAGTRSAQALDHLEALRADGIRIAVDDFGTGYSSLAYLRDLPIDTLKIDKSLMPADEDDHRQVALVRTVVDMARSLGLTTVAEGVETPFHATLLHTLGCDRAQGYHFARPMPAADLIARRVLLPHAHAV</sequence>
<comment type="caution">
    <text evidence="4">The sequence shown here is derived from an EMBL/GenBank/DDBJ whole genome shotgun (WGS) entry which is preliminary data.</text>
</comment>
<dbReference type="Pfam" id="PF00990">
    <property type="entry name" value="GGDEF"/>
    <property type="match status" value="1"/>
</dbReference>
<dbReference type="PANTHER" id="PTHR44757:SF2">
    <property type="entry name" value="BIOFILM ARCHITECTURE MAINTENANCE PROTEIN MBAA"/>
    <property type="match status" value="1"/>
</dbReference>
<dbReference type="Gene3D" id="3.20.20.450">
    <property type="entry name" value="EAL domain"/>
    <property type="match status" value="1"/>
</dbReference>
<dbReference type="SMART" id="SM00267">
    <property type="entry name" value="GGDEF"/>
    <property type="match status" value="1"/>
</dbReference>
<dbReference type="InterPro" id="IPR043128">
    <property type="entry name" value="Rev_trsase/Diguanyl_cyclase"/>
</dbReference>
<feature type="transmembrane region" description="Helical" evidence="1">
    <location>
        <begin position="128"/>
        <end position="145"/>
    </location>
</feature>
<keyword evidence="4" id="KW-0548">Nucleotidyltransferase</keyword>
<keyword evidence="5" id="KW-1185">Reference proteome</keyword>
<dbReference type="InterPro" id="IPR052155">
    <property type="entry name" value="Biofilm_reg_signaling"/>
</dbReference>
<dbReference type="CDD" id="cd01949">
    <property type="entry name" value="GGDEF"/>
    <property type="match status" value="1"/>
</dbReference>
<feature type="transmembrane region" description="Helical" evidence="1">
    <location>
        <begin position="97"/>
        <end position="116"/>
    </location>
</feature>
<name>A0ABT6WGE8_9ACTN</name>
<organism evidence="4 5">
    <name type="scientific">Actinoplanes sandaracinus</name>
    <dbReference type="NCBI Taxonomy" id="3045177"/>
    <lineage>
        <taxon>Bacteria</taxon>
        <taxon>Bacillati</taxon>
        <taxon>Actinomycetota</taxon>
        <taxon>Actinomycetes</taxon>
        <taxon>Micromonosporales</taxon>
        <taxon>Micromonosporaceae</taxon>
        <taxon>Actinoplanes</taxon>
    </lineage>
</organism>
<feature type="transmembrane region" description="Helical" evidence="1">
    <location>
        <begin position="38"/>
        <end position="57"/>
    </location>
</feature>
<keyword evidence="1" id="KW-1133">Transmembrane helix</keyword>
<feature type="transmembrane region" description="Helical" evidence="1">
    <location>
        <begin position="165"/>
        <end position="184"/>
    </location>
</feature>
<dbReference type="SUPFAM" id="SSF141868">
    <property type="entry name" value="EAL domain-like"/>
    <property type="match status" value="1"/>
</dbReference>
<dbReference type="Gene3D" id="3.30.70.270">
    <property type="match status" value="1"/>
</dbReference>
<keyword evidence="1" id="KW-0472">Membrane</keyword>
<gene>
    <name evidence="4" type="ORF">QLQ12_09230</name>
</gene>
<dbReference type="RefSeq" id="WP_282758631.1">
    <property type="nucleotide sequence ID" value="NZ_JASCTH010000005.1"/>
</dbReference>
<evidence type="ECO:0000256" key="1">
    <source>
        <dbReference type="SAM" id="Phobius"/>
    </source>
</evidence>
<dbReference type="SUPFAM" id="SSF55073">
    <property type="entry name" value="Nucleotide cyclase"/>
    <property type="match status" value="1"/>
</dbReference>
<dbReference type="GO" id="GO:0071111">
    <property type="term" value="F:cyclic-guanylate-specific phosphodiesterase activity"/>
    <property type="evidence" value="ECO:0007669"/>
    <property type="project" value="UniProtKB-EC"/>
</dbReference>
<dbReference type="EC" id="2.7.7.65" evidence="4"/>
<dbReference type="InterPro" id="IPR000160">
    <property type="entry name" value="GGDEF_dom"/>
</dbReference>
<evidence type="ECO:0000313" key="4">
    <source>
        <dbReference type="EMBL" id="MDI6098780.1"/>
    </source>
</evidence>
<dbReference type="Proteomes" id="UP001241758">
    <property type="component" value="Unassembled WGS sequence"/>
</dbReference>
<dbReference type="NCBIfam" id="TIGR00254">
    <property type="entry name" value="GGDEF"/>
    <property type="match status" value="1"/>
</dbReference>